<dbReference type="AlphaFoldDB" id="A0A3P8IWD0"/>
<protein>
    <submittedName>
        <fullName evidence="1">Uncharacterized protein</fullName>
    </submittedName>
</protein>
<dbReference type="OrthoDB" id="5814528at2759"/>
<gene>
    <name evidence="1" type="ORF">HPBE_LOCUS27104</name>
</gene>
<evidence type="ECO:0000313" key="1">
    <source>
        <dbReference type="EMBL" id="VDP60979.1"/>
    </source>
</evidence>
<organism evidence="1">
    <name type="scientific">Heligmosomoides polygyrus</name>
    <name type="common">Parasitic roundworm</name>
    <dbReference type="NCBI Taxonomy" id="6339"/>
    <lineage>
        <taxon>Eukaryota</taxon>
        <taxon>Metazoa</taxon>
        <taxon>Ecdysozoa</taxon>
        <taxon>Nematoda</taxon>
        <taxon>Chromadorea</taxon>
        <taxon>Rhabditida</taxon>
        <taxon>Rhabditina</taxon>
        <taxon>Rhabditomorpha</taxon>
        <taxon>Strongyloidea</taxon>
        <taxon>Heligmosomidae</taxon>
        <taxon>Heligmosomoides</taxon>
    </lineage>
</organism>
<name>A0A3P8IWD0_HELPZ</name>
<reference evidence="1" key="1">
    <citation type="submission" date="2018-11" db="EMBL/GenBank/DDBJ databases">
        <authorList>
            <consortium name="Pathogen Informatics"/>
        </authorList>
    </citation>
    <scope>NUCLEOTIDE SEQUENCE [LARGE SCALE GENOMIC DNA]</scope>
</reference>
<dbReference type="EMBL" id="UZAH01042000">
    <property type="protein sequence ID" value="VDP60979.1"/>
    <property type="molecule type" value="Genomic_DNA"/>
</dbReference>
<sequence length="247" mass="26402">MTAKCAKGQMFSKGQPVSQASCIGGAYTVSGKAASQIACGTPCDACTALLNDGLTCPDGHTCTTVSEREGQCSEAYCPSGIMTADGVEVDSLTCNGQSQWVDAGGTTYTAAQCELSCLLCTTLTNTGMACPEGLICSPPSEKEDGCKETYCPTGTMTASSERTSVTSLTCNGKSQWVDDEKTVFTSAQCETREFRFQPVESYKNEGTHINPRQLILFGVFVLHFKGKERLKRKFFNLVSPVYVSIDI</sequence>
<accession>A0A3P8IWD0</accession>
<proteinExistence type="predicted"/>